<gene>
    <name evidence="1" type="ORF">SteCoe_22012</name>
</gene>
<dbReference type="AlphaFoldDB" id="A0A1R2BNC0"/>
<keyword evidence="2" id="KW-1185">Reference proteome</keyword>
<dbReference type="Proteomes" id="UP000187209">
    <property type="component" value="Unassembled WGS sequence"/>
</dbReference>
<protein>
    <submittedName>
        <fullName evidence="1">Uncharacterized protein</fullName>
    </submittedName>
</protein>
<accession>A0A1R2BNC0</accession>
<dbReference type="EMBL" id="MPUH01000533">
    <property type="protein sequence ID" value="OMJ78214.1"/>
    <property type="molecule type" value="Genomic_DNA"/>
</dbReference>
<organism evidence="1 2">
    <name type="scientific">Stentor coeruleus</name>
    <dbReference type="NCBI Taxonomy" id="5963"/>
    <lineage>
        <taxon>Eukaryota</taxon>
        <taxon>Sar</taxon>
        <taxon>Alveolata</taxon>
        <taxon>Ciliophora</taxon>
        <taxon>Postciliodesmatophora</taxon>
        <taxon>Heterotrichea</taxon>
        <taxon>Heterotrichida</taxon>
        <taxon>Stentoridae</taxon>
        <taxon>Stentor</taxon>
    </lineage>
</organism>
<evidence type="ECO:0000313" key="1">
    <source>
        <dbReference type="EMBL" id="OMJ78214.1"/>
    </source>
</evidence>
<name>A0A1R2BNC0_9CILI</name>
<sequence>MSEKKLSQVFSKYDRLRKLKDNLLTKAMVSATVFLTPRFLNRKEFKEPNEDTTVIMLFSSISGFSSFC</sequence>
<comment type="caution">
    <text evidence="1">The sequence shown here is derived from an EMBL/GenBank/DDBJ whole genome shotgun (WGS) entry which is preliminary data.</text>
</comment>
<reference evidence="1 2" key="1">
    <citation type="submission" date="2016-11" db="EMBL/GenBank/DDBJ databases">
        <title>The macronuclear genome of Stentor coeruleus: a giant cell with tiny introns.</title>
        <authorList>
            <person name="Slabodnick M."/>
            <person name="Ruby J.G."/>
            <person name="Reiff S.B."/>
            <person name="Swart E.C."/>
            <person name="Gosai S."/>
            <person name="Prabakaran S."/>
            <person name="Witkowska E."/>
            <person name="Larue G.E."/>
            <person name="Fisher S."/>
            <person name="Freeman R.M."/>
            <person name="Gunawardena J."/>
            <person name="Chu W."/>
            <person name="Stover N.A."/>
            <person name="Gregory B.D."/>
            <person name="Nowacki M."/>
            <person name="Derisi J."/>
            <person name="Roy S.W."/>
            <person name="Marshall W.F."/>
            <person name="Sood P."/>
        </authorList>
    </citation>
    <scope>NUCLEOTIDE SEQUENCE [LARGE SCALE GENOMIC DNA]</scope>
    <source>
        <strain evidence="1">WM001</strain>
    </source>
</reference>
<proteinExistence type="predicted"/>
<evidence type="ECO:0000313" key="2">
    <source>
        <dbReference type="Proteomes" id="UP000187209"/>
    </source>
</evidence>